<evidence type="ECO:0000259" key="1">
    <source>
        <dbReference type="Pfam" id="PF13643"/>
    </source>
</evidence>
<gene>
    <name evidence="2" type="ORF">LCIT_03150</name>
</gene>
<evidence type="ECO:0000313" key="2">
    <source>
        <dbReference type="EMBL" id="GDZ83073.1"/>
    </source>
</evidence>
<name>A0A5A5TZQ8_LEUCI</name>
<proteinExistence type="predicted"/>
<evidence type="ECO:0000313" key="3">
    <source>
        <dbReference type="Proteomes" id="UP000323274"/>
    </source>
</evidence>
<dbReference type="EMBL" id="BJJW01000002">
    <property type="protein sequence ID" value="GDZ83073.1"/>
    <property type="molecule type" value="Genomic_DNA"/>
</dbReference>
<dbReference type="InterPro" id="IPR025285">
    <property type="entry name" value="DUF4145"/>
</dbReference>
<dbReference type="AlphaFoldDB" id="A0A5A5TZQ8"/>
<accession>A0A5A5TZQ8</accession>
<sequence length="168" mass="19192">MALSHLCNACGKAHYSLEIKVNDRVFNTKIVYPETQPTALPKLVSEHFPNFVTMYNNAVSAEQRGAIELAGMGLRASLEILIKDYALEQKMDDEETIAKQSLNNVIEKYFKDGLMKSADVVRILGNDYAHWRRDYDIPLDEMKAYLDIFISAINVNLMMQNPPVQRKH</sequence>
<comment type="caution">
    <text evidence="2">The sequence shown here is derived from an EMBL/GenBank/DDBJ whole genome shotgun (WGS) entry which is preliminary data.</text>
</comment>
<feature type="domain" description="DUF4145" evidence="1">
    <location>
        <begin position="68"/>
        <end position="149"/>
    </location>
</feature>
<reference evidence="2 3" key="1">
    <citation type="submission" date="2019-04" db="EMBL/GenBank/DDBJ databases">
        <title>A pseudo-fructophilic Leuconostoc citreum strain F192-5 isolated from peel of satsuma mandarin: the first report for isolation and characterization of strain-dependent fructophilic-like characteristics.</title>
        <authorList>
            <person name="Maeno S."/>
            <person name="Tanizawa Y."/>
            <person name="Kajikawa A."/>
            <person name="Kanesaki Y."/>
            <person name="Kubota E."/>
            <person name="Arita M."/>
            <person name="Leon D."/>
            <person name="Endo A."/>
        </authorList>
    </citation>
    <scope>NUCLEOTIDE SEQUENCE [LARGE SCALE GENOMIC DNA]</scope>
    <source>
        <strain evidence="2 3">F192-5</strain>
    </source>
</reference>
<organism evidence="2 3">
    <name type="scientific">Leuconostoc citreum</name>
    <dbReference type="NCBI Taxonomy" id="33964"/>
    <lineage>
        <taxon>Bacteria</taxon>
        <taxon>Bacillati</taxon>
        <taxon>Bacillota</taxon>
        <taxon>Bacilli</taxon>
        <taxon>Lactobacillales</taxon>
        <taxon>Lactobacillaceae</taxon>
        <taxon>Leuconostoc</taxon>
    </lineage>
</organism>
<dbReference type="Proteomes" id="UP000323274">
    <property type="component" value="Unassembled WGS sequence"/>
</dbReference>
<protein>
    <recommendedName>
        <fullName evidence="1">DUF4145 domain-containing protein</fullName>
    </recommendedName>
</protein>
<dbReference type="Pfam" id="PF13643">
    <property type="entry name" value="DUF4145"/>
    <property type="match status" value="1"/>
</dbReference>